<keyword evidence="5" id="KW-1185">Reference proteome</keyword>
<organism evidence="4 5">
    <name type="scientific">Ranatra chinensis</name>
    <dbReference type="NCBI Taxonomy" id="642074"/>
    <lineage>
        <taxon>Eukaryota</taxon>
        <taxon>Metazoa</taxon>
        <taxon>Ecdysozoa</taxon>
        <taxon>Arthropoda</taxon>
        <taxon>Hexapoda</taxon>
        <taxon>Insecta</taxon>
        <taxon>Pterygota</taxon>
        <taxon>Neoptera</taxon>
        <taxon>Paraneoptera</taxon>
        <taxon>Hemiptera</taxon>
        <taxon>Heteroptera</taxon>
        <taxon>Panheteroptera</taxon>
        <taxon>Nepomorpha</taxon>
        <taxon>Nepidae</taxon>
        <taxon>Ranatrinae</taxon>
        <taxon>Ranatra</taxon>
    </lineage>
</organism>
<proteinExistence type="inferred from homology"/>
<feature type="transmembrane region" description="Helical" evidence="3">
    <location>
        <begin position="114"/>
        <end position="140"/>
    </location>
</feature>
<dbReference type="EMBL" id="JBFDAA010000011">
    <property type="protein sequence ID" value="KAL1124007.1"/>
    <property type="molecule type" value="Genomic_DNA"/>
</dbReference>
<reference evidence="4 5" key="1">
    <citation type="submission" date="2024-07" db="EMBL/GenBank/DDBJ databases">
        <title>Chromosome-level genome assembly of the water stick insect Ranatra chinensis (Heteroptera: Nepidae).</title>
        <authorList>
            <person name="Liu X."/>
        </authorList>
    </citation>
    <scope>NUCLEOTIDE SEQUENCE [LARGE SCALE GENOMIC DNA]</scope>
    <source>
        <strain evidence="4">Cailab_2021Rc</strain>
        <tissue evidence="4">Muscle</tissue>
    </source>
</reference>
<evidence type="ECO:0000256" key="2">
    <source>
        <dbReference type="SAM" id="MobiDB-lite"/>
    </source>
</evidence>
<feature type="compositionally biased region" description="Low complexity" evidence="2">
    <location>
        <begin position="55"/>
        <end position="74"/>
    </location>
</feature>
<comment type="similarity">
    <text evidence="1">Belongs to the type-B carboxylesterase/lipase family.</text>
</comment>
<feature type="compositionally biased region" description="Low complexity" evidence="2">
    <location>
        <begin position="211"/>
        <end position="223"/>
    </location>
</feature>
<comment type="caution">
    <text evidence="4">The sequence shown here is derived from an EMBL/GenBank/DDBJ whole genome shotgun (WGS) entry which is preliminary data.</text>
</comment>
<dbReference type="InterPro" id="IPR051093">
    <property type="entry name" value="Neuroligin/BSAL"/>
</dbReference>
<evidence type="ECO:0000256" key="3">
    <source>
        <dbReference type="SAM" id="Phobius"/>
    </source>
</evidence>
<dbReference type="Proteomes" id="UP001558652">
    <property type="component" value="Unassembled WGS sequence"/>
</dbReference>
<evidence type="ECO:0000313" key="4">
    <source>
        <dbReference type="EMBL" id="KAL1124007.1"/>
    </source>
</evidence>
<evidence type="ECO:0000256" key="1">
    <source>
        <dbReference type="ARBA" id="ARBA00005964"/>
    </source>
</evidence>
<keyword evidence="3" id="KW-0812">Transmembrane</keyword>
<dbReference type="AlphaFoldDB" id="A0ABD0Y9S8"/>
<sequence>MSLWLNLIPQLHQPGLEELNMRHHHFQEEGAQYYDGSVRPQSLQRPSMATPPPTTTTSTTSTTTTTVAPAAASSGNRNAECPPNATGGRAHQPDPTTNSNSLLRKLASSHYQSYTTALTVTIAVGCFLLLLNILIFAGIYHQRDRRSSGKKCKKKEELGEAMMVELQEFKSSPGSGSSSRCAVYPPPGYSVQEAVTSPSIPEPPPPPKAQPPQQGGCPQTPSSMKKRVQIQEISV</sequence>
<feature type="compositionally biased region" description="Pro residues" evidence="2">
    <location>
        <begin position="200"/>
        <end position="210"/>
    </location>
</feature>
<accession>A0ABD0Y9S8</accession>
<dbReference type="PANTHER" id="PTHR43903">
    <property type="entry name" value="NEUROLIGIN"/>
    <property type="match status" value="1"/>
</dbReference>
<gene>
    <name evidence="4" type="ORF">AAG570_001777</name>
</gene>
<protein>
    <submittedName>
        <fullName evidence="4">Uncharacterized protein</fullName>
    </submittedName>
</protein>
<evidence type="ECO:0000313" key="5">
    <source>
        <dbReference type="Proteomes" id="UP001558652"/>
    </source>
</evidence>
<keyword evidence="3" id="KW-0472">Membrane</keyword>
<feature type="region of interest" description="Disordered" evidence="2">
    <location>
        <begin position="169"/>
        <end position="235"/>
    </location>
</feature>
<feature type="region of interest" description="Disordered" evidence="2">
    <location>
        <begin position="40"/>
        <end position="101"/>
    </location>
</feature>
<name>A0ABD0Y9S8_9HEMI</name>
<keyword evidence="3" id="KW-1133">Transmembrane helix</keyword>